<feature type="region of interest" description="Disordered" evidence="1">
    <location>
        <begin position="586"/>
        <end position="610"/>
    </location>
</feature>
<feature type="region of interest" description="Disordered" evidence="1">
    <location>
        <begin position="636"/>
        <end position="704"/>
    </location>
</feature>
<reference evidence="2" key="2">
    <citation type="submission" date="2023-03" db="EMBL/GenBank/DDBJ databases">
        <authorList>
            <person name="Inwood S.N."/>
            <person name="Skelly J.G."/>
            <person name="Guhlin J."/>
            <person name="Harrop T.W.R."/>
            <person name="Goldson S.G."/>
            <person name="Dearden P.K."/>
        </authorList>
    </citation>
    <scope>NUCLEOTIDE SEQUENCE</scope>
    <source>
        <strain evidence="2">Irish</strain>
        <tissue evidence="2">Whole body</tissue>
    </source>
</reference>
<dbReference type="Proteomes" id="UP001168990">
    <property type="component" value="Unassembled WGS sequence"/>
</dbReference>
<feature type="compositionally biased region" description="Basic residues" evidence="1">
    <location>
        <begin position="310"/>
        <end position="319"/>
    </location>
</feature>
<name>A0AA39F898_9HYME</name>
<feature type="region of interest" description="Disordered" evidence="1">
    <location>
        <begin position="233"/>
        <end position="359"/>
    </location>
</feature>
<feature type="compositionally biased region" description="Polar residues" evidence="1">
    <location>
        <begin position="274"/>
        <end position="309"/>
    </location>
</feature>
<feature type="compositionally biased region" description="Polar residues" evidence="1">
    <location>
        <begin position="669"/>
        <end position="682"/>
    </location>
</feature>
<feature type="compositionally biased region" description="Basic and acidic residues" evidence="1">
    <location>
        <begin position="42"/>
        <end position="65"/>
    </location>
</feature>
<feature type="region of interest" description="Disordered" evidence="1">
    <location>
        <begin position="790"/>
        <end position="825"/>
    </location>
</feature>
<dbReference type="EMBL" id="JAQQBS010001422">
    <property type="protein sequence ID" value="KAK0164797.1"/>
    <property type="molecule type" value="Genomic_DNA"/>
</dbReference>
<feature type="compositionally biased region" description="Polar residues" evidence="1">
    <location>
        <begin position="333"/>
        <end position="359"/>
    </location>
</feature>
<comment type="caution">
    <text evidence="2">The sequence shown here is derived from an EMBL/GenBank/DDBJ whole genome shotgun (WGS) entry which is preliminary data.</text>
</comment>
<evidence type="ECO:0000313" key="3">
    <source>
        <dbReference type="Proteomes" id="UP001168990"/>
    </source>
</evidence>
<organism evidence="2 3">
    <name type="scientific">Microctonus aethiopoides</name>
    <dbReference type="NCBI Taxonomy" id="144406"/>
    <lineage>
        <taxon>Eukaryota</taxon>
        <taxon>Metazoa</taxon>
        <taxon>Ecdysozoa</taxon>
        <taxon>Arthropoda</taxon>
        <taxon>Hexapoda</taxon>
        <taxon>Insecta</taxon>
        <taxon>Pterygota</taxon>
        <taxon>Neoptera</taxon>
        <taxon>Endopterygota</taxon>
        <taxon>Hymenoptera</taxon>
        <taxon>Apocrita</taxon>
        <taxon>Ichneumonoidea</taxon>
        <taxon>Braconidae</taxon>
        <taxon>Euphorinae</taxon>
        <taxon>Microctonus</taxon>
    </lineage>
</organism>
<sequence length="882" mass="97609">MSSRKTRRGVKTENIDETLQDADVSKIPDTPDTIRRTLRTRRQLEKKNSSEEDTEKSPKLNESKRQTRRGKGKKVGGASEDLSLNVTATSARKKSRKDKNASALIEETVSEDQIETQEPAPAVNSKANRSRKRGALKTINDVIDNTDNVKNLQNDQNIISDDIKKYSPNEKDNGVIENFDDASNEDNEVANMSKKASRKLRKTLPAHRFLRPRSCNINTPNAIVTPECSPLTVTLTPHRTTKTPRKSPINIGSPKTHSLSPQRLSKTPRKLPVTSDSPATSNQLLTDGTRNSHAINENSNELKINSSKNAIRRASKSKSPRTISTKVKKSPNLKKSSQICDDSLKISSPKQANDSNLQDILNGSKSPLLVLDRISPAMMTSPQNADLVTPIVSPNTWKKLIDGVESPRRQKSMVKKRSPITVCGTPLRPVSTPINVDEIEKELEKSQIESSSSSPTALAEAKTKLAISSSTPRERIRRSLKLSPNLVASPSVSSVPVSVENFYGNSLKASTHLYNDNQSYKIEDESNVLFTDDDSSFNISGVKAVDNSQNMSLVESKNGVKPISEEVDKSLNDTYELAEPVTPGLKEQNKTANDTYELDEPKTPGLGKRRSLIDVNSDDIEDIILSKRVCRVRFASPPLNSPNKVVRKNSALSRSSTPANKGLRKRTLGNMNNTSINNSKLPKSTIIPPRRRSNSLTNISSETPSKLGIKRRSLSVVDVGSKSEQKNKQNASVNRLSRPRLSMTAEKKVDVKTMSAKKAPNFAQIHQRKFAKMESLVDAKKRVEERHNALINNSSATASTSKAPMNSVSHSSATKAKPSDATNGAFNRFGYRIRKEEAAKIIKKQPTTKKTEEKTAEKRMALKGVRTNRRFELQMKMRNINP</sequence>
<proteinExistence type="predicted"/>
<feature type="compositionally biased region" description="Polar residues" evidence="1">
    <location>
        <begin position="253"/>
        <end position="265"/>
    </location>
</feature>
<protein>
    <submittedName>
        <fullName evidence="2">Uncharacterized protein</fullName>
    </submittedName>
</protein>
<feature type="compositionally biased region" description="Low complexity" evidence="1">
    <location>
        <begin position="792"/>
        <end position="801"/>
    </location>
</feature>
<reference evidence="2" key="1">
    <citation type="journal article" date="2023" name="bioRxiv">
        <title>Scaffold-level genome assemblies of two parasitoid biocontrol wasps reveal the parthenogenesis mechanism and an associated novel virus.</title>
        <authorList>
            <person name="Inwood S."/>
            <person name="Skelly J."/>
            <person name="Guhlin J."/>
            <person name="Harrop T."/>
            <person name="Goldson S."/>
            <person name="Dearden P."/>
        </authorList>
    </citation>
    <scope>NUCLEOTIDE SEQUENCE</scope>
    <source>
        <strain evidence="2">Irish</strain>
        <tissue evidence="2">Whole body</tissue>
    </source>
</reference>
<feature type="compositionally biased region" description="Polar residues" evidence="1">
    <location>
        <begin position="694"/>
        <end position="704"/>
    </location>
</feature>
<feature type="region of interest" description="Disordered" evidence="1">
    <location>
        <begin position="717"/>
        <end position="737"/>
    </location>
</feature>
<feature type="region of interest" description="Disordered" evidence="1">
    <location>
        <begin position="445"/>
        <end position="470"/>
    </location>
</feature>
<accession>A0AA39F898</accession>
<evidence type="ECO:0000313" key="2">
    <source>
        <dbReference type="EMBL" id="KAK0164797.1"/>
    </source>
</evidence>
<keyword evidence="3" id="KW-1185">Reference proteome</keyword>
<feature type="compositionally biased region" description="Polar residues" evidence="1">
    <location>
        <begin position="802"/>
        <end position="825"/>
    </location>
</feature>
<dbReference type="AlphaFoldDB" id="A0AA39F898"/>
<feature type="compositionally biased region" description="Polar residues" evidence="1">
    <location>
        <begin position="650"/>
        <end position="659"/>
    </location>
</feature>
<evidence type="ECO:0000256" key="1">
    <source>
        <dbReference type="SAM" id="MobiDB-lite"/>
    </source>
</evidence>
<feature type="region of interest" description="Disordered" evidence="1">
    <location>
        <begin position="1"/>
        <end position="131"/>
    </location>
</feature>
<gene>
    <name evidence="2" type="ORF">PV328_003372</name>
</gene>